<dbReference type="InterPro" id="IPR057191">
    <property type="entry name" value="DUF7869"/>
</dbReference>
<evidence type="ECO:0000256" key="1">
    <source>
        <dbReference type="SAM" id="MobiDB-lite"/>
    </source>
</evidence>
<evidence type="ECO:0000313" key="3">
    <source>
        <dbReference type="EMBL" id="CEM47717.1"/>
    </source>
</evidence>
<feature type="compositionally biased region" description="Basic and acidic residues" evidence="1">
    <location>
        <begin position="435"/>
        <end position="448"/>
    </location>
</feature>
<sequence>MASRKAKSAWTEADQQSYAMHSRFPKWTQCEHMHCDRCIWWRIRMMDVSLPREEREEAARQLAEHKIFIAAHNRMTASLKRQAQLNPRVAPLFIEIDGKTGKHDFLPNLPQSTHILGEMMRLQVHTVNVVVHGHEPQYMAFTVFNDFAHGSALVAEVLHRVLKKLQETEKRLPPTCIVRADNCWRENKNQMILCRLFSIWRRKGIFQRTFGFFSMKGHTHCPPDMLASQMNMALSAGEPIRSLQDYHDRLRTCVAGTGKLVYVEHVDKIWNIAGTTPEQQVVWTPRTIVNGTGGLTMYHSFKVEMDSKSGDVLLNYKRWPISSCWHLAPIICILGSTPEQALDAELKRMPLCRVKDIPHSAAIIRDLDSLPAKFKKLGMECPFSDSDLQALRRVADGSEARQRIEKLDKAVADGQIDFLADLPVWRFDQQGPPRDVFESDRKRLQETA</sequence>
<dbReference type="AlphaFoldDB" id="A0A0G4HTI4"/>
<dbReference type="PANTHER" id="PTHR33153">
    <property type="entry name" value="MYND-TYPE DOMAIN-CONTAINING PROTEIN"/>
    <property type="match status" value="1"/>
</dbReference>
<gene>
    <name evidence="3" type="ORF">Cvel_8486</name>
</gene>
<name>A0A0G4HTI4_9ALVE</name>
<protein>
    <recommendedName>
        <fullName evidence="2">DUF7869 domain-containing protein</fullName>
    </recommendedName>
</protein>
<feature type="domain" description="DUF7869" evidence="2">
    <location>
        <begin position="119"/>
        <end position="320"/>
    </location>
</feature>
<feature type="region of interest" description="Disordered" evidence="1">
    <location>
        <begin position="429"/>
        <end position="448"/>
    </location>
</feature>
<dbReference type="VEuPathDB" id="CryptoDB:Cvel_8486"/>
<accession>A0A0G4HTI4</accession>
<dbReference type="PANTHER" id="PTHR33153:SF3">
    <property type="entry name" value="TRAFFICKING PROTEIN PARTICLE COMPLEX SUBUNIT 11 DOMAIN-CONTAINING PROTEIN"/>
    <property type="match status" value="1"/>
</dbReference>
<evidence type="ECO:0000259" key="2">
    <source>
        <dbReference type="Pfam" id="PF25273"/>
    </source>
</evidence>
<dbReference type="EMBL" id="CDMZ01003826">
    <property type="protein sequence ID" value="CEM47717.1"/>
    <property type="molecule type" value="Genomic_DNA"/>
</dbReference>
<proteinExistence type="predicted"/>
<dbReference type="Pfam" id="PF25273">
    <property type="entry name" value="DUF7869"/>
    <property type="match status" value="1"/>
</dbReference>
<organism evidence="3">
    <name type="scientific">Chromera velia CCMP2878</name>
    <dbReference type="NCBI Taxonomy" id="1169474"/>
    <lineage>
        <taxon>Eukaryota</taxon>
        <taxon>Sar</taxon>
        <taxon>Alveolata</taxon>
        <taxon>Colpodellida</taxon>
        <taxon>Chromeraceae</taxon>
        <taxon>Chromera</taxon>
    </lineage>
</organism>
<reference evidence="3" key="1">
    <citation type="submission" date="2014-11" db="EMBL/GenBank/DDBJ databases">
        <authorList>
            <person name="Otto D Thomas"/>
            <person name="Naeem Raeece"/>
        </authorList>
    </citation>
    <scope>NUCLEOTIDE SEQUENCE</scope>
</reference>